<protein>
    <recommendedName>
        <fullName evidence="3">Reverse transcriptase Ty1/copia-type domain-containing protein</fullName>
    </recommendedName>
</protein>
<dbReference type="Proteomes" id="UP000765509">
    <property type="component" value="Unassembled WGS sequence"/>
</dbReference>
<accession>A0A9Q3P2M2</accession>
<keyword evidence="2" id="KW-1185">Reference proteome</keyword>
<evidence type="ECO:0000313" key="2">
    <source>
        <dbReference type="Proteomes" id="UP000765509"/>
    </source>
</evidence>
<dbReference type="CDD" id="cd09272">
    <property type="entry name" value="RNase_HI_RT_Ty1"/>
    <property type="match status" value="1"/>
</dbReference>
<comment type="caution">
    <text evidence="1">The sequence shown here is derived from an EMBL/GenBank/DDBJ whole genome shotgun (WGS) entry which is preliminary data.</text>
</comment>
<name>A0A9Q3P2M2_9BASI</name>
<organism evidence="1 2">
    <name type="scientific">Austropuccinia psidii MF-1</name>
    <dbReference type="NCBI Taxonomy" id="1389203"/>
    <lineage>
        <taxon>Eukaryota</taxon>
        <taxon>Fungi</taxon>
        <taxon>Dikarya</taxon>
        <taxon>Basidiomycota</taxon>
        <taxon>Pucciniomycotina</taxon>
        <taxon>Pucciniomycetes</taxon>
        <taxon>Pucciniales</taxon>
        <taxon>Sphaerophragmiaceae</taxon>
        <taxon>Austropuccinia</taxon>
    </lineage>
</organism>
<sequence length="260" mass="29364">MKDVGKLWYVLGMTVERNREKRRLFLSQELYINNLLASFGMQDCKSASTLQVPGSRLLPRADTNAPAASINYPRAIDLLNYLVTCTRPDLAYSASCLAQFLNNPRSEHETTFKHVLRYLSGTQTWGISLGELGDNSVVTAYCDSDWGSNFDSRMLFLSPQLKRNTGQDVCWLLELVSDFGLDVKAKLLCDNQGAIALLKNPLYQHQTQHIKLRLHWCRQLLNEGDISVEYVVTNLMVADVLTKSLSCVFHQTHCAALFIL</sequence>
<proteinExistence type="predicted"/>
<dbReference type="AlphaFoldDB" id="A0A9Q3P2M2"/>
<evidence type="ECO:0000313" key="1">
    <source>
        <dbReference type="EMBL" id="MBW0547432.1"/>
    </source>
</evidence>
<gene>
    <name evidence="1" type="ORF">O181_087147</name>
</gene>
<reference evidence="1" key="1">
    <citation type="submission" date="2021-03" db="EMBL/GenBank/DDBJ databases">
        <title>Draft genome sequence of rust myrtle Austropuccinia psidii MF-1, a brazilian biotype.</title>
        <authorList>
            <person name="Quecine M.C."/>
            <person name="Pachon D.M.R."/>
            <person name="Bonatelli M.L."/>
            <person name="Correr F.H."/>
            <person name="Franceschini L.M."/>
            <person name="Leite T.F."/>
            <person name="Margarido G.R.A."/>
            <person name="Almeida C.A."/>
            <person name="Ferrarezi J.A."/>
            <person name="Labate C.A."/>
        </authorList>
    </citation>
    <scope>NUCLEOTIDE SEQUENCE</scope>
    <source>
        <strain evidence="1">MF-1</strain>
    </source>
</reference>
<dbReference type="EMBL" id="AVOT02052527">
    <property type="protein sequence ID" value="MBW0547432.1"/>
    <property type="molecule type" value="Genomic_DNA"/>
</dbReference>
<evidence type="ECO:0008006" key="3">
    <source>
        <dbReference type="Google" id="ProtNLM"/>
    </source>
</evidence>
<dbReference type="PANTHER" id="PTHR11439">
    <property type="entry name" value="GAG-POL-RELATED RETROTRANSPOSON"/>
    <property type="match status" value="1"/>
</dbReference>
<dbReference type="OrthoDB" id="418757at2759"/>